<gene>
    <name evidence="1" type="ORF">WMO40_11785</name>
</gene>
<dbReference type="EMBL" id="JBBMEW010000008">
    <property type="protein sequence ID" value="MEQ2527385.1"/>
    <property type="molecule type" value="Genomic_DNA"/>
</dbReference>
<evidence type="ECO:0000313" key="2">
    <source>
        <dbReference type="Proteomes" id="UP001439875"/>
    </source>
</evidence>
<keyword evidence="2" id="KW-1185">Reference proteome</keyword>
<evidence type="ECO:0000313" key="1">
    <source>
        <dbReference type="EMBL" id="MEQ2527385.1"/>
    </source>
</evidence>
<organism evidence="1 2">
    <name type="scientific">Robertmurraya yapensis</name>
    <name type="common">ex Hitch et al 2024</name>
    <dbReference type="NCBI Taxonomy" id="3133160"/>
    <lineage>
        <taxon>Bacteria</taxon>
        <taxon>Bacillati</taxon>
        <taxon>Bacillota</taxon>
        <taxon>Bacilli</taxon>
        <taxon>Bacillales</taxon>
        <taxon>Bacillaceae</taxon>
        <taxon>Robertmurraya</taxon>
    </lineage>
</organism>
<comment type="caution">
    <text evidence="1">The sequence shown here is derived from an EMBL/GenBank/DDBJ whole genome shotgun (WGS) entry which is preliminary data.</text>
</comment>
<reference evidence="1" key="1">
    <citation type="submission" date="2024-03" db="EMBL/GenBank/DDBJ databases">
        <title>Human intestinal bacterial collection.</title>
        <authorList>
            <person name="Pauvert C."/>
            <person name="Hitch T.C.A."/>
            <person name="Clavel T."/>
        </authorList>
    </citation>
    <scope>NUCLEOTIDE SEQUENCE</scope>
    <source>
        <strain evidence="1">CLA-AA-H227</strain>
    </source>
</reference>
<sequence length="124" mass="14214">MKELSLKFVKYSLVGCISTLIYFLSVFIFVEIFDNEPVSASAISFIIMTVISFLLNKRFTFGSDFSYDTLLRFLAVSAIGFTLNFGIMYLIVNVFSLHYVIGELVTTLVIPIINFILNNYWTFK</sequence>
<accession>A0ACC6SBF5</accession>
<name>A0ACC6SBF5_9BACI</name>
<proteinExistence type="predicted"/>
<dbReference type="Proteomes" id="UP001439875">
    <property type="component" value="Unassembled WGS sequence"/>
</dbReference>
<protein>
    <submittedName>
        <fullName evidence="1">GtrA family protein</fullName>
    </submittedName>
</protein>